<dbReference type="STRING" id="861298.SAMN04488136_11617"/>
<evidence type="ECO:0000313" key="3">
    <source>
        <dbReference type="Proteomes" id="UP000198854"/>
    </source>
</evidence>
<feature type="domain" description="Phosphoadenosine phosphosulphate reductase" evidence="1">
    <location>
        <begin position="39"/>
        <end position="156"/>
    </location>
</feature>
<protein>
    <submittedName>
        <fullName evidence="2">Phosphoadenosine phosphosulfate reductase family protein</fullName>
    </submittedName>
</protein>
<reference evidence="2 3" key="1">
    <citation type="submission" date="2016-10" db="EMBL/GenBank/DDBJ databases">
        <authorList>
            <person name="de Groot N.N."/>
        </authorList>
    </citation>
    <scope>NUCLEOTIDE SEQUENCE [LARGE SCALE GENOMIC DNA]</scope>
    <source>
        <strain evidence="2 3">CGMCC 1.10228</strain>
    </source>
</reference>
<keyword evidence="3" id="KW-1185">Reference proteome</keyword>
<accession>A0A1G8CE73</accession>
<dbReference type="OrthoDB" id="9774475at2"/>
<sequence>MSNQLPAAILQTIQPLLNKGCFQLPKHPDPNKKIFYICPLSGGIDSFATALVMRILFPEIPITYVHADTGIEANGTSEALDQFERLTGRKILKLKPKKDMLTMIEDAGNFLPSQRQRACTQQLKTIPFKKFYDALRERHGEDAVFIQFVGLRYDEPTRSGIDWQSDYIASSYPLQALRLVKKDVNKIVDAAIGFPRYYAQKSRSGCQICIFSRRSEIIAAWHENPQLMTRAANMEEVPADIVKVYNALPKTVSQVTGIARNWMRFYRPSRLGEVSMTYEAKRGTNKVKDNVLDLFGASEARKLYVAVEYEYQSDCYGMCKEPFVYFERIINYSTSLAGLKKSLKHFWLHRIHTLEMNHDNEEELRANRQVQILELEIDDFDQEIPQTPEDIYTWQNDRKTLYSIRKTNAVIERVLLTEGFYQELKSTNPSTKKAAEQAVKLLEQDKSYGRIISSMTYNQPSQSELEDDIDITDAPVACIACSR</sequence>
<dbReference type="GO" id="GO:0003824">
    <property type="term" value="F:catalytic activity"/>
    <property type="evidence" value="ECO:0007669"/>
    <property type="project" value="InterPro"/>
</dbReference>
<proteinExistence type="predicted"/>
<dbReference type="Pfam" id="PF01507">
    <property type="entry name" value="PAPS_reduct"/>
    <property type="match status" value="1"/>
</dbReference>
<dbReference type="Gene3D" id="3.40.50.620">
    <property type="entry name" value="HUPs"/>
    <property type="match status" value="1"/>
</dbReference>
<organism evidence="2 3">
    <name type="scientific">Vibrio xiamenensis</name>
    <dbReference type="NCBI Taxonomy" id="861298"/>
    <lineage>
        <taxon>Bacteria</taxon>
        <taxon>Pseudomonadati</taxon>
        <taxon>Pseudomonadota</taxon>
        <taxon>Gammaproteobacteria</taxon>
        <taxon>Vibrionales</taxon>
        <taxon>Vibrionaceae</taxon>
        <taxon>Vibrio</taxon>
    </lineage>
</organism>
<dbReference type="AlphaFoldDB" id="A0A1G8CE73"/>
<dbReference type="RefSeq" id="WP_093274910.1">
    <property type="nucleotide sequence ID" value="NZ_FNDD01000016.1"/>
</dbReference>
<name>A0A1G8CE73_9VIBR</name>
<gene>
    <name evidence="2" type="ORF">SAMN04488136_11617</name>
</gene>
<evidence type="ECO:0000313" key="2">
    <source>
        <dbReference type="EMBL" id="SDH43668.1"/>
    </source>
</evidence>
<evidence type="ECO:0000259" key="1">
    <source>
        <dbReference type="Pfam" id="PF01507"/>
    </source>
</evidence>
<dbReference type="Proteomes" id="UP000198854">
    <property type="component" value="Unassembled WGS sequence"/>
</dbReference>
<dbReference type="InterPro" id="IPR002500">
    <property type="entry name" value="PAPS_reduct_dom"/>
</dbReference>
<dbReference type="SUPFAM" id="SSF52402">
    <property type="entry name" value="Adenine nucleotide alpha hydrolases-like"/>
    <property type="match status" value="1"/>
</dbReference>
<dbReference type="EMBL" id="FNDD01000016">
    <property type="protein sequence ID" value="SDH43668.1"/>
    <property type="molecule type" value="Genomic_DNA"/>
</dbReference>
<dbReference type="InterPro" id="IPR014729">
    <property type="entry name" value="Rossmann-like_a/b/a_fold"/>
</dbReference>